<dbReference type="OrthoDB" id="6631788at2"/>
<evidence type="ECO:0008006" key="5">
    <source>
        <dbReference type="Google" id="ProtNLM"/>
    </source>
</evidence>
<dbReference type="InterPro" id="IPR044925">
    <property type="entry name" value="His-Me_finger_sf"/>
</dbReference>
<dbReference type="InterPro" id="IPR010902">
    <property type="entry name" value="NUMOD4"/>
</dbReference>
<dbReference type="EMBL" id="QDKG01000001">
    <property type="protein sequence ID" value="PVH26311.1"/>
    <property type="molecule type" value="Genomic_DNA"/>
</dbReference>
<feature type="domain" description="HNH nuclease" evidence="2">
    <location>
        <begin position="64"/>
        <end position="97"/>
    </location>
</feature>
<feature type="domain" description="NUMOD4" evidence="1">
    <location>
        <begin position="7"/>
        <end position="47"/>
    </location>
</feature>
<dbReference type="GO" id="GO:0016788">
    <property type="term" value="F:hydrolase activity, acting on ester bonds"/>
    <property type="evidence" value="ECO:0007669"/>
    <property type="project" value="InterPro"/>
</dbReference>
<proteinExistence type="predicted"/>
<name>A0A2T8HLI2_9SPHI</name>
<evidence type="ECO:0000259" key="1">
    <source>
        <dbReference type="Pfam" id="PF07463"/>
    </source>
</evidence>
<dbReference type="AlphaFoldDB" id="A0A2T8HLI2"/>
<dbReference type="Gene3D" id="3.90.75.20">
    <property type="match status" value="1"/>
</dbReference>
<protein>
    <recommendedName>
        <fullName evidence="5">NUMOD4 domain-containing protein</fullName>
    </recommendedName>
</protein>
<organism evidence="3 4">
    <name type="scientific">Sphingobacterium corticibacter</name>
    <dbReference type="NCBI Taxonomy" id="2171749"/>
    <lineage>
        <taxon>Bacteria</taxon>
        <taxon>Pseudomonadati</taxon>
        <taxon>Bacteroidota</taxon>
        <taxon>Sphingobacteriia</taxon>
        <taxon>Sphingobacteriales</taxon>
        <taxon>Sphingobacteriaceae</taxon>
        <taxon>Sphingobacterium</taxon>
    </lineage>
</organism>
<evidence type="ECO:0000313" key="4">
    <source>
        <dbReference type="Proteomes" id="UP000245627"/>
    </source>
</evidence>
<accession>A0A2T8HLI2</accession>
<evidence type="ECO:0000259" key="2">
    <source>
        <dbReference type="Pfam" id="PF13392"/>
    </source>
</evidence>
<keyword evidence="4" id="KW-1185">Reference proteome</keyword>
<evidence type="ECO:0000313" key="3">
    <source>
        <dbReference type="EMBL" id="PVH26311.1"/>
    </source>
</evidence>
<dbReference type="Pfam" id="PF07463">
    <property type="entry name" value="NUMOD4"/>
    <property type="match status" value="1"/>
</dbReference>
<dbReference type="SUPFAM" id="SSF54060">
    <property type="entry name" value="His-Me finger endonucleases"/>
    <property type="match status" value="1"/>
</dbReference>
<sequence>MFAVMKEVWKDIPNYEGLYRISSKGQILRIRRGKVKRPTITTSANGYTSQVVSLSANGVQSRHHVHILVYATFRGKPNGMIDFKDGDKQNLSVDNLDEVRATNRFIKAHCI</sequence>
<dbReference type="Proteomes" id="UP000245627">
    <property type="component" value="Unassembled WGS sequence"/>
</dbReference>
<comment type="caution">
    <text evidence="3">The sequence shown here is derived from an EMBL/GenBank/DDBJ whole genome shotgun (WGS) entry which is preliminary data.</text>
</comment>
<dbReference type="InterPro" id="IPR003615">
    <property type="entry name" value="HNH_nuc"/>
</dbReference>
<gene>
    <name evidence="3" type="ORF">DC487_01400</name>
</gene>
<reference evidence="3 4" key="1">
    <citation type="submission" date="2018-04" db="EMBL/GenBank/DDBJ databases">
        <title>Sphingobacterium cortibacter sp. nov.</title>
        <authorList>
            <person name="Li Y."/>
        </authorList>
    </citation>
    <scope>NUCLEOTIDE SEQUENCE [LARGE SCALE GENOMIC DNA]</scope>
    <source>
        <strain evidence="3 4">2c-3</strain>
    </source>
</reference>
<dbReference type="Pfam" id="PF13392">
    <property type="entry name" value="HNH_3"/>
    <property type="match status" value="1"/>
</dbReference>